<dbReference type="GeneID" id="77677320"/>
<organism evidence="8 9">
    <name type="scientific">Nematocida ausubeli (strain ATCC PRA-371 / ERTm2)</name>
    <name type="common">Nematode killer fungus</name>
    <dbReference type="NCBI Taxonomy" id="1913371"/>
    <lineage>
        <taxon>Eukaryota</taxon>
        <taxon>Fungi</taxon>
        <taxon>Fungi incertae sedis</taxon>
        <taxon>Microsporidia</taxon>
        <taxon>Nematocida</taxon>
    </lineage>
</organism>
<dbReference type="InterPro" id="IPR027409">
    <property type="entry name" value="GroEL-like_apical_dom_sf"/>
</dbReference>
<name>A0A086J0A0_NEMA1</name>
<dbReference type="Gene3D" id="3.50.7.10">
    <property type="entry name" value="GroEL"/>
    <property type="match status" value="1"/>
</dbReference>
<comment type="caution">
    <text evidence="8">The sequence shown here is derived from an EMBL/GenBank/DDBJ whole genome shotgun (WGS) entry which is preliminary data.</text>
</comment>
<reference evidence="8 9" key="1">
    <citation type="journal article" date="2014" name="Genome Announc.">
        <title>Genome Sequence of the Microsporidian Species Nematocida sp1 Strain ERTm6 (ATCC PRA-372).</title>
        <authorList>
            <person name="Bakowski M.A."/>
            <person name="Priest M."/>
            <person name="Young S."/>
            <person name="Cuomo C.A."/>
            <person name="Troemel E.R."/>
        </authorList>
    </citation>
    <scope>NUCLEOTIDE SEQUENCE [LARGE SCALE GENOMIC DNA]</scope>
    <source>
        <strain evidence="8 9">ERTm6</strain>
    </source>
</reference>
<evidence type="ECO:0008006" key="10">
    <source>
        <dbReference type="Google" id="ProtNLM"/>
    </source>
</evidence>
<comment type="similarity">
    <text evidence="2 7">Belongs to the TCP-1 chaperonin family.</text>
</comment>
<evidence type="ECO:0000256" key="4">
    <source>
        <dbReference type="ARBA" id="ARBA00022741"/>
    </source>
</evidence>
<dbReference type="PRINTS" id="PR00304">
    <property type="entry name" value="TCOMPLEXTCP1"/>
</dbReference>
<comment type="subunit">
    <text evidence="3">Component of the T-complex protein 1 (TCP1) complex.</text>
</comment>
<dbReference type="RefSeq" id="XP_052904123.1">
    <property type="nucleotide sequence ID" value="XM_053049952.1"/>
</dbReference>
<gene>
    <name evidence="8" type="ORF">NESG_02347</name>
</gene>
<comment type="function">
    <text evidence="1">Molecular chaperone; assists the folding of proteins upon ATP hydrolysis.</text>
</comment>
<dbReference type="HOGENOM" id="CLU_008891_9_2_1"/>
<dbReference type="Pfam" id="PF00118">
    <property type="entry name" value="Cpn60_TCP1"/>
    <property type="match status" value="1"/>
</dbReference>
<evidence type="ECO:0000313" key="9">
    <source>
        <dbReference type="Proteomes" id="UP000054524"/>
    </source>
</evidence>
<dbReference type="AlphaFoldDB" id="A0A086J0A0"/>
<dbReference type="Proteomes" id="UP000054524">
    <property type="component" value="Unassembled WGS sequence"/>
</dbReference>
<dbReference type="PANTHER" id="PTHR11353">
    <property type="entry name" value="CHAPERONIN"/>
    <property type="match status" value="1"/>
</dbReference>
<dbReference type="SUPFAM" id="SSF48592">
    <property type="entry name" value="GroEL equatorial domain-like"/>
    <property type="match status" value="1"/>
</dbReference>
<dbReference type="InterPro" id="IPR017998">
    <property type="entry name" value="Chaperone_TCP-1"/>
</dbReference>
<evidence type="ECO:0000256" key="2">
    <source>
        <dbReference type="ARBA" id="ARBA00008020"/>
    </source>
</evidence>
<dbReference type="Gene3D" id="3.30.260.10">
    <property type="entry name" value="TCP-1-like chaperonin intermediate domain"/>
    <property type="match status" value="1"/>
</dbReference>
<evidence type="ECO:0000313" key="8">
    <source>
        <dbReference type="EMBL" id="KFG25568.1"/>
    </source>
</evidence>
<keyword evidence="4 7" id="KW-0547">Nucleotide-binding</keyword>
<dbReference type="EMBL" id="AKIJ01000005">
    <property type="protein sequence ID" value="KFG25568.1"/>
    <property type="molecule type" value="Genomic_DNA"/>
</dbReference>
<accession>A0A086J0A0</accession>
<dbReference type="SUPFAM" id="SSF52029">
    <property type="entry name" value="GroEL apical domain-like"/>
    <property type="match status" value="1"/>
</dbReference>
<evidence type="ECO:0000256" key="7">
    <source>
        <dbReference type="RuleBase" id="RU004187"/>
    </source>
</evidence>
<dbReference type="GO" id="GO:0140662">
    <property type="term" value="F:ATP-dependent protein folding chaperone"/>
    <property type="evidence" value="ECO:0007669"/>
    <property type="project" value="InterPro"/>
</dbReference>
<protein>
    <recommendedName>
        <fullName evidence="10">T-complex protein 1 subunit delta</fullName>
    </recommendedName>
</protein>
<keyword evidence="9" id="KW-1185">Reference proteome</keyword>
<dbReference type="SUPFAM" id="SSF54849">
    <property type="entry name" value="GroEL-intermediate domain like"/>
    <property type="match status" value="1"/>
</dbReference>
<evidence type="ECO:0000256" key="3">
    <source>
        <dbReference type="ARBA" id="ARBA00011381"/>
    </source>
</evidence>
<dbReference type="InterPro" id="IPR027413">
    <property type="entry name" value="GROEL-like_equatorial_sf"/>
</dbReference>
<dbReference type="GO" id="GO:0005524">
    <property type="term" value="F:ATP binding"/>
    <property type="evidence" value="ECO:0007669"/>
    <property type="project" value="UniProtKB-KW"/>
</dbReference>
<evidence type="ECO:0000256" key="1">
    <source>
        <dbReference type="ARBA" id="ARBA00002912"/>
    </source>
</evidence>
<dbReference type="Gene3D" id="1.10.560.10">
    <property type="entry name" value="GroEL-like equatorial domain"/>
    <property type="match status" value="1"/>
</dbReference>
<keyword evidence="6 7" id="KW-0143">Chaperone</keyword>
<evidence type="ECO:0000256" key="5">
    <source>
        <dbReference type="ARBA" id="ARBA00022840"/>
    </source>
</evidence>
<proteinExistence type="inferred from homology"/>
<sequence length="504" mass="55300">MKEQGSRAEEVKKRVGVVIQSIRSTMGTSLGPKGMDKMITQGASTTITNDGSTILKMMKMKHPIAQLICNISHSQDEQSGDGTTSVTLLLCSLVEQALDLASRKVHPVVIAEAMEVAKNLCKDVLIKNASRIEGSINVRDCIRIALNSKIVNAYIDKITEVTMKVIEHSTDKEKQDLNLSKVRRVKIKGNMEETEMVAGIVLSAPLKRKTKFVPRKMKMAIFQCTIGQSKPSIDAKVTINNYEAMEQVIREEKAHVLSLCKHIKDKGIDLIILQKSIIRESLSELGLHFLERMGIMIVDDVERKEIELCVEQMGLTPVVDITEIKDSMIGEYHVEELEGHIKISAGAGVCTVVLRGTDDVILEEVDRSFNDAINVGRLAVKRPLMTYGGGVPELLCYTEMAKYNGSSNPKINYCVREIAKGLLVIPEMLAVNAGADSIATVESLIKLHSQGKHMYGVSIKAVGEEDMKKENVVQPVDVSISGISGAFDGASTIIRIDDFIPAAK</sequence>
<evidence type="ECO:0000256" key="6">
    <source>
        <dbReference type="ARBA" id="ARBA00023186"/>
    </source>
</evidence>
<dbReference type="InterPro" id="IPR027410">
    <property type="entry name" value="TCP-1-like_intermed_sf"/>
</dbReference>
<keyword evidence="5 7" id="KW-0067">ATP-binding</keyword>
<dbReference type="InterPro" id="IPR002423">
    <property type="entry name" value="Cpn60/GroEL/TCP-1"/>
</dbReference>